<organism evidence="2">
    <name type="scientific">Austropallene bucera</name>
    <dbReference type="NCBI Taxonomy" id="2992010"/>
    <lineage>
        <taxon>Eukaryota</taxon>
        <taxon>Metazoa</taxon>
        <taxon>Ecdysozoa</taxon>
        <taxon>Arthropoda</taxon>
        <taxon>Chelicerata</taxon>
        <taxon>Pycnogonida</taxon>
        <taxon>Pantopoda</taxon>
        <taxon>Callipallenidae</taxon>
        <taxon>Austropallene</taxon>
    </lineage>
</organism>
<feature type="transmembrane region" description="Helical" evidence="1">
    <location>
        <begin position="6"/>
        <end position="26"/>
    </location>
</feature>
<keyword evidence="1" id="KW-0472">Membrane</keyword>
<keyword evidence="1" id="KW-1133">Transmembrane helix</keyword>
<geneLocation type="mitochondrion" evidence="2"/>
<gene>
    <name evidence="2" type="primary">atp8</name>
</gene>
<accession>A0A9E7V4P3</accession>
<evidence type="ECO:0000256" key="1">
    <source>
        <dbReference type="SAM" id="Phobius"/>
    </source>
</evidence>
<dbReference type="EMBL" id="OK412987">
    <property type="protein sequence ID" value="UYX57726.1"/>
    <property type="molecule type" value="Genomic_DNA"/>
</dbReference>
<keyword evidence="1" id="KW-0812">Transmembrane</keyword>
<proteinExistence type="predicted"/>
<name>A0A9E7V4P3_9CHEL</name>
<dbReference type="RefSeq" id="YP_010561778.1">
    <property type="nucleotide sequence ID" value="NC_068517.1"/>
</dbReference>
<keyword evidence="2" id="KW-0496">Mitochondrion</keyword>
<dbReference type="AlphaFoldDB" id="A0A9E7V4P3"/>
<dbReference type="GeneID" id="76639765"/>
<protein>
    <submittedName>
        <fullName evidence="2">ATP synthase F0 subunit 8</fullName>
    </submittedName>
</protein>
<reference evidence="2" key="1">
    <citation type="journal article" date="2022" name="Polar Biol.">
        <title>Mitochondrial genomes provide insight into interfamilial relationships within Pycnogonida.</title>
        <authorList>
            <person name="Zehnpfennig J.R."/>
            <person name="Varney R.M."/>
            <person name="Halanych K.M."/>
            <person name="Mahon A.R."/>
        </authorList>
    </citation>
    <scope>NUCLEOTIDE SEQUENCE</scope>
</reference>
<sequence>MSNVFLPIIIMTPIMLTLLVSMFNSYKKMNINKNLFTKNNNKKMMMKW</sequence>
<evidence type="ECO:0000313" key="2">
    <source>
        <dbReference type="EMBL" id="UYX57726.1"/>
    </source>
</evidence>